<keyword evidence="2" id="KW-0732">Signal</keyword>
<keyword evidence="1" id="KW-0812">Transmembrane</keyword>
<dbReference type="Proteomes" id="UP000177187">
    <property type="component" value="Unassembled WGS sequence"/>
</dbReference>
<gene>
    <name evidence="3" type="ORF">A2Y64_02535</name>
</gene>
<accession>A0A1F5F736</accession>
<sequence length="71" mass="7534">MKKKGYAVLLILSIVFAIAAVKTTIPNADAGKDCLLGYRAHCSFTPVSTVICLALAAACCIVRRRSFTTEG</sequence>
<feature type="signal peptide" evidence="2">
    <location>
        <begin position="1"/>
        <end position="19"/>
    </location>
</feature>
<keyword evidence="1" id="KW-1133">Transmembrane helix</keyword>
<keyword evidence="1" id="KW-0472">Membrane</keyword>
<evidence type="ECO:0000256" key="1">
    <source>
        <dbReference type="SAM" id="Phobius"/>
    </source>
</evidence>
<dbReference type="EMBL" id="MFAF01000081">
    <property type="protein sequence ID" value="OGD75174.1"/>
    <property type="molecule type" value="Genomic_DNA"/>
</dbReference>
<comment type="caution">
    <text evidence="3">The sequence shown here is derived from an EMBL/GenBank/DDBJ whole genome shotgun (WGS) entry which is preliminary data.</text>
</comment>
<feature type="transmembrane region" description="Helical" evidence="1">
    <location>
        <begin position="43"/>
        <end position="62"/>
    </location>
</feature>
<reference evidence="3 4" key="1">
    <citation type="journal article" date="2016" name="Nat. Commun.">
        <title>Thousands of microbial genomes shed light on interconnected biogeochemical processes in an aquifer system.</title>
        <authorList>
            <person name="Anantharaman K."/>
            <person name="Brown C.T."/>
            <person name="Hug L.A."/>
            <person name="Sharon I."/>
            <person name="Castelle C.J."/>
            <person name="Probst A.J."/>
            <person name="Thomas B.C."/>
            <person name="Singh A."/>
            <person name="Wilkins M.J."/>
            <person name="Karaoz U."/>
            <person name="Brodie E.L."/>
            <person name="Williams K.H."/>
            <person name="Hubbard S.S."/>
            <person name="Banfield J.F."/>
        </authorList>
    </citation>
    <scope>NUCLEOTIDE SEQUENCE [LARGE SCALE GENOMIC DNA]</scope>
</reference>
<dbReference type="AlphaFoldDB" id="A0A1F5F736"/>
<protein>
    <recommendedName>
        <fullName evidence="5">DUF4418 domain-containing protein</fullName>
    </recommendedName>
</protein>
<evidence type="ECO:0000256" key="2">
    <source>
        <dbReference type="SAM" id="SignalP"/>
    </source>
</evidence>
<feature type="chain" id="PRO_5009518559" description="DUF4418 domain-containing protein" evidence="2">
    <location>
        <begin position="20"/>
        <end position="71"/>
    </location>
</feature>
<evidence type="ECO:0000313" key="4">
    <source>
        <dbReference type="Proteomes" id="UP000177187"/>
    </source>
</evidence>
<proteinExistence type="predicted"/>
<organism evidence="3 4">
    <name type="scientific">Candidatus Coatesbacteria bacterium RBG_13_66_14</name>
    <dbReference type="NCBI Taxonomy" id="1817816"/>
    <lineage>
        <taxon>Bacteria</taxon>
        <taxon>Candidatus Coatesiibacteriota</taxon>
    </lineage>
</organism>
<name>A0A1F5F736_9BACT</name>
<evidence type="ECO:0000313" key="3">
    <source>
        <dbReference type="EMBL" id="OGD75174.1"/>
    </source>
</evidence>
<evidence type="ECO:0008006" key="5">
    <source>
        <dbReference type="Google" id="ProtNLM"/>
    </source>
</evidence>